<dbReference type="PANTHER" id="PTHR21325">
    <property type="entry name" value="PHOSPHOLIPASE B, PLB1"/>
    <property type="match status" value="1"/>
</dbReference>
<dbReference type="Pfam" id="PF00657">
    <property type="entry name" value="Lipase_GDSL"/>
    <property type="match status" value="1"/>
</dbReference>
<dbReference type="AlphaFoldDB" id="A0A8C0ZM05"/>
<dbReference type="Ensembl" id="ENSCCNT00000003514.1">
    <property type="protein sequence ID" value="ENSCCNP00000002649.1"/>
    <property type="gene ID" value="ENSCCNG00000002892.1"/>
</dbReference>
<dbReference type="PANTHER" id="PTHR21325:SF52">
    <property type="entry name" value="PHOSPHOLIPASE B1, MEMBRANE-ASSOCIATED"/>
    <property type="match status" value="1"/>
</dbReference>
<proteinExistence type="predicted"/>
<dbReference type="GO" id="GO:0050253">
    <property type="term" value="F:retinyl-palmitate esterase activity"/>
    <property type="evidence" value="ECO:0007669"/>
    <property type="project" value="TreeGrafter"/>
</dbReference>
<keyword evidence="1" id="KW-1133">Transmembrane helix</keyword>
<dbReference type="GO" id="GO:0004623">
    <property type="term" value="F:phospholipase A2 activity"/>
    <property type="evidence" value="ECO:0007669"/>
    <property type="project" value="TreeGrafter"/>
</dbReference>
<accession>A0A8C0ZM05</accession>
<name>A0A8C0ZM05_CASCN</name>
<keyword evidence="1" id="KW-0812">Transmembrane</keyword>
<dbReference type="GO" id="GO:0031526">
    <property type="term" value="C:brush border membrane"/>
    <property type="evidence" value="ECO:0007669"/>
    <property type="project" value="TreeGrafter"/>
</dbReference>
<sequence length="171" mass="19746">MQELKKVNWNLQNGISKFSYWQQYMQREDFAVVVQPFFRNTLIPLNKVRETDLTFFSEDCVHFSDRGHAEMAIALWNNMLEPVGHKTTSNNFTYSRAKLKCPSSESPFLYTVRNSQLFPEQATEAHKVPSWTVPIAAICGLVIGILIMTAWRAIRHHQNKVQPMNLSTVSI</sequence>
<evidence type="ECO:0000256" key="1">
    <source>
        <dbReference type="SAM" id="Phobius"/>
    </source>
</evidence>
<organism evidence="2">
    <name type="scientific">Castor canadensis</name>
    <name type="common">American beaver</name>
    <dbReference type="NCBI Taxonomy" id="51338"/>
    <lineage>
        <taxon>Eukaryota</taxon>
        <taxon>Metazoa</taxon>
        <taxon>Chordata</taxon>
        <taxon>Craniata</taxon>
        <taxon>Vertebrata</taxon>
        <taxon>Euteleostomi</taxon>
        <taxon>Mammalia</taxon>
        <taxon>Eutheria</taxon>
        <taxon>Euarchontoglires</taxon>
        <taxon>Glires</taxon>
        <taxon>Rodentia</taxon>
        <taxon>Castorimorpha</taxon>
        <taxon>Castoridae</taxon>
        <taxon>Castor</taxon>
    </lineage>
</organism>
<dbReference type="InterPro" id="IPR001087">
    <property type="entry name" value="GDSL"/>
</dbReference>
<dbReference type="GO" id="GO:0004622">
    <property type="term" value="F:phosphatidylcholine lysophospholipase activity"/>
    <property type="evidence" value="ECO:0007669"/>
    <property type="project" value="TreeGrafter"/>
</dbReference>
<feature type="transmembrane region" description="Helical" evidence="1">
    <location>
        <begin position="131"/>
        <end position="154"/>
    </location>
</feature>
<reference evidence="2" key="1">
    <citation type="submission" date="2023-09" db="UniProtKB">
        <authorList>
            <consortium name="Ensembl"/>
        </authorList>
    </citation>
    <scope>IDENTIFICATION</scope>
</reference>
<evidence type="ECO:0008006" key="3">
    <source>
        <dbReference type="Google" id="ProtNLM"/>
    </source>
</evidence>
<evidence type="ECO:0000313" key="2">
    <source>
        <dbReference type="Ensembl" id="ENSCCNP00000002649.1"/>
    </source>
</evidence>
<dbReference type="GO" id="GO:0006644">
    <property type="term" value="P:phospholipid metabolic process"/>
    <property type="evidence" value="ECO:0007669"/>
    <property type="project" value="TreeGrafter"/>
</dbReference>
<protein>
    <recommendedName>
        <fullName evidence="3">Phospholipase B1, membrane-associated</fullName>
    </recommendedName>
</protein>
<dbReference type="InterPro" id="IPR038885">
    <property type="entry name" value="PLB1"/>
</dbReference>
<keyword evidence="1" id="KW-0472">Membrane</keyword>